<feature type="compositionally biased region" description="Acidic residues" evidence="1">
    <location>
        <begin position="534"/>
        <end position="544"/>
    </location>
</feature>
<feature type="transmembrane region" description="Helical" evidence="2">
    <location>
        <begin position="647"/>
        <end position="669"/>
    </location>
</feature>
<name>A0A5B9MG64_9BACT</name>
<feature type="region of interest" description="Disordered" evidence="1">
    <location>
        <begin position="701"/>
        <end position="749"/>
    </location>
</feature>
<dbReference type="AlphaFoldDB" id="A0A5B9MG64"/>
<feature type="compositionally biased region" description="Basic and acidic residues" evidence="1">
    <location>
        <begin position="277"/>
        <end position="289"/>
    </location>
</feature>
<feature type="compositionally biased region" description="Basic and acidic residues" evidence="1">
    <location>
        <begin position="449"/>
        <end position="471"/>
    </location>
</feature>
<evidence type="ECO:0000256" key="2">
    <source>
        <dbReference type="SAM" id="Phobius"/>
    </source>
</evidence>
<evidence type="ECO:0000313" key="3">
    <source>
        <dbReference type="EMBL" id="QEF98585.1"/>
    </source>
</evidence>
<dbReference type="KEGG" id="smam:Mal15_26380"/>
<dbReference type="EMBL" id="CP036264">
    <property type="protein sequence ID" value="QEF98585.1"/>
    <property type="molecule type" value="Genomic_DNA"/>
</dbReference>
<gene>
    <name evidence="3" type="ORF">Mal15_26380</name>
</gene>
<evidence type="ECO:0000313" key="4">
    <source>
        <dbReference type="Proteomes" id="UP000321353"/>
    </source>
</evidence>
<feature type="region of interest" description="Disordered" evidence="1">
    <location>
        <begin position="448"/>
        <end position="476"/>
    </location>
</feature>
<feature type="region of interest" description="Disordered" evidence="1">
    <location>
        <begin position="150"/>
        <end position="173"/>
    </location>
</feature>
<keyword evidence="4" id="KW-1185">Reference proteome</keyword>
<evidence type="ECO:0000256" key="1">
    <source>
        <dbReference type="SAM" id="MobiDB-lite"/>
    </source>
</evidence>
<feature type="region of interest" description="Disordered" evidence="1">
    <location>
        <begin position="507"/>
        <end position="548"/>
    </location>
</feature>
<organism evidence="3 4">
    <name type="scientific">Stieleria maiorica</name>
    <dbReference type="NCBI Taxonomy" id="2795974"/>
    <lineage>
        <taxon>Bacteria</taxon>
        <taxon>Pseudomonadati</taxon>
        <taxon>Planctomycetota</taxon>
        <taxon>Planctomycetia</taxon>
        <taxon>Pirellulales</taxon>
        <taxon>Pirellulaceae</taxon>
        <taxon>Stieleria</taxon>
    </lineage>
</organism>
<feature type="region of interest" description="Disordered" evidence="1">
    <location>
        <begin position="275"/>
        <end position="294"/>
    </location>
</feature>
<sequence>MTLSGQCPVCRTTLAFTEASLVAAHCEGAVVPAETPVLECQCDTTLIATGLAAATEVAAECTACGSNYVVDRSAAGEELPCRCGAVVKIPTAILVRVTVAKDDGNTASEQSLVDLDHDAEDGASNLPQQPTPEVVAEVAETFDDDQVPCETLGEFRYPDGESEPHASESESDDEAIQLPIVGLPELYSLQVPEFVAEVAETCGEDQVPRETLGEFRYQDCESEPQASESELVDDEVIQLPIVGLPELYSLQVPEVVAEVAETFDEDQVPCETLGEFRYPDGESERHASESESDDEAIQLPIVGLPELCSLQVPEVVAEVAETFDDDQVPCETLGEFRYPDGELEPHASESESVDDEAIQLPIVGLPELYSLRVPEVVAEVAETFDEDQVPGETLGEFRYSDCESEPHASESESVDDEAIQLPIVALPELYSLQVPEVVAEVAETFDEDQVPRETLGEFRYPDGESERHASESESVDDEAIQLPIVGLPELYSLQVPEVVAEVAETFGEDQAPGETLGEFRYPNGESEPHASESESVDDEGDLEPESVVSCPGCRREFSVTKAEMGQTAECECGFVFVMQENVDALDSALCSDLMPYQPLAIDRTGAKVIADRGEVAEAFEKRSDRPTASPGVPTANRHRDRPRRSNFAGNLIVVAAALMLMATAIGFVYRDRLGFPVVALNGVAEAPKRGGPLPIPAAEATVTTENATPRQPNESPTSPERSWGDAPNDVQPPEPSPELVVQSAHRSIPSPPKLSSFLRSVYLQARELETEATLGKDTLYLFSEMVNQLDASGVQFSVADLFWLADTWEGFGRRAANPDLASKCYWQAAGAFALAQTLDGIGPQDRLIADQRQRELSQKSRYALRVASHQEPAEPPTSERR</sequence>
<keyword evidence="2" id="KW-0812">Transmembrane</keyword>
<feature type="region of interest" description="Disordered" evidence="1">
    <location>
        <begin position="620"/>
        <end position="643"/>
    </location>
</feature>
<dbReference type="RefSeq" id="WP_147868101.1">
    <property type="nucleotide sequence ID" value="NZ_CP036264.1"/>
</dbReference>
<accession>A0A5B9MG64</accession>
<keyword evidence="2" id="KW-1133">Transmembrane helix</keyword>
<keyword evidence="2" id="KW-0472">Membrane</keyword>
<dbReference type="Proteomes" id="UP000321353">
    <property type="component" value="Chromosome"/>
</dbReference>
<feature type="compositionally biased region" description="Polar residues" evidence="1">
    <location>
        <begin position="709"/>
        <end position="720"/>
    </location>
</feature>
<protein>
    <submittedName>
        <fullName evidence="3">Uncharacterized protein</fullName>
    </submittedName>
</protein>
<feature type="compositionally biased region" description="Basic and acidic residues" evidence="1">
    <location>
        <begin position="156"/>
        <end position="168"/>
    </location>
</feature>
<reference evidence="3 4" key="1">
    <citation type="submission" date="2019-02" db="EMBL/GenBank/DDBJ databases">
        <title>Planctomycetal bacteria perform biofilm scaping via a novel small molecule.</title>
        <authorList>
            <person name="Jeske O."/>
            <person name="Boedeker C."/>
            <person name="Wiegand S."/>
            <person name="Breitling P."/>
            <person name="Kallscheuer N."/>
            <person name="Jogler M."/>
            <person name="Rohde M."/>
            <person name="Petersen J."/>
            <person name="Medema M.H."/>
            <person name="Surup F."/>
            <person name="Jogler C."/>
        </authorList>
    </citation>
    <scope>NUCLEOTIDE SEQUENCE [LARGE SCALE GENOMIC DNA]</scope>
    <source>
        <strain evidence="3 4">Mal15</strain>
    </source>
</reference>
<proteinExistence type="predicted"/>